<name>A0ABR9EH82_9GAMM</name>
<dbReference type="RefSeq" id="WP_192509473.1">
    <property type="nucleotide sequence ID" value="NZ_AQGV01000015.1"/>
</dbReference>
<dbReference type="PANTHER" id="PTHR34847:SF1">
    <property type="entry name" value="NODULATION PROTEIN U"/>
    <property type="match status" value="1"/>
</dbReference>
<keyword evidence="5" id="KW-1185">Reference proteome</keyword>
<feature type="domain" description="Carbamoyltransferase C-terminal" evidence="3">
    <location>
        <begin position="399"/>
        <end position="568"/>
    </location>
</feature>
<dbReference type="InterPro" id="IPR031730">
    <property type="entry name" value="Carbam_trans_C"/>
</dbReference>
<gene>
    <name evidence="4" type="ORF">PAUR_b0351</name>
</gene>
<dbReference type="PANTHER" id="PTHR34847">
    <property type="entry name" value="NODULATION PROTEIN U"/>
    <property type="match status" value="1"/>
</dbReference>
<dbReference type="InterPro" id="IPR043129">
    <property type="entry name" value="ATPase_NBD"/>
</dbReference>
<dbReference type="Pfam" id="PF16861">
    <property type="entry name" value="Carbam_trans_C"/>
    <property type="match status" value="1"/>
</dbReference>
<comment type="caution">
    <text evidence="4">The sequence shown here is derived from an EMBL/GenBank/DDBJ whole genome shotgun (WGS) entry which is preliminary data.</text>
</comment>
<evidence type="ECO:0000259" key="3">
    <source>
        <dbReference type="Pfam" id="PF16861"/>
    </source>
</evidence>
<protein>
    <submittedName>
        <fullName evidence="4">Carbamoyltransferase</fullName>
    </submittedName>
</protein>
<evidence type="ECO:0000256" key="1">
    <source>
        <dbReference type="ARBA" id="ARBA00006129"/>
    </source>
</evidence>
<dbReference type="EMBL" id="AQGV01000015">
    <property type="protein sequence ID" value="MBE0370345.1"/>
    <property type="molecule type" value="Genomic_DNA"/>
</dbReference>
<proteinExistence type="inferred from homology"/>
<dbReference type="Pfam" id="PF02543">
    <property type="entry name" value="Carbam_trans_N"/>
    <property type="match status" value="1"/>
</dbReference>
<evidence type="ECO:0000313" key="5">
    <source>
        <dbReference type="Proteomes" id="UP000615755"/>
    </source>
</evidence>
<reference evidence="4 5" key="1">
    <citation type="submission" date="2015-03" db="EMBL/GenBank/DDBJ databases">
        <title>Genome sequence of Pseudoalteromonas aurantia.</title>
        <authorList>
            <person name="Xie B.-B."/>
            <person name="Rong J.-C."/>
            <person name="Qin Q.-L."/>
            <person name="Zhang Y.-Z."/>
        </authorList>
    </citation>
    <scope>NUCLEOTIDE SEQUENCE [LARGE SCALE GENOMIC DNA]</scope>
    <source>
        <strain evidence="4 5">208</strain>
    </source>
</reference>
<sequence length="587" mass="65350">MNSDNAPLVILGVNGVYHESSAAIVIDGHTKFAIEEERLNRVKHAKPAGLDNPHVLPHNAISECLKFTELSMKDVDIIAFSFNPAKRLSKHRHVQESSEENGWGTAQAERAYFDKLMTVPRQFSELGFTGQFMWVDHEMAHAASAFYPSPYEQSAIISIDGIGEFESASIGYAQGNDIQFTHHINYPHSIGFLWEKMAKYLGFSEYDACKVMSVASFGDGQRYKKQMQTLLYPEGFGFKVDADTLCFRLEDYSHLTALFNVSRRHDHEPLLAVHHDIAAALQAVTSEVLLHLAKSAHELTGSNNLCMAGGVALNCVANTVLFEEGPFENLYIQPAANDAGTALGAALWAYHGVLQSNTRVPQPEHTYLGSSFDDVEIRAVLDNADVSYTQHDDLAEQVAQLLAQGKVIGWFQGAMEFGPRALGNRSLLADPRDPEMVKRLNRLVKHREDHRPFCPSVLTEYADQWFEIKKQAEAARYMLMAYPANEQLKDKIPAVVHIDGTSRIQRVDKVSNPNYHALISAFNRLTGVPMLLNTSFNDREPIVCTPQNAVNTLMRTNIDFLAIGSYLVLSNAKNTRTKNNAKAQALA</sequence>
<dbReference type="InterPro" id="IPR038152">
    <property type="entry name" value="Carbam_trans_C_sf"/>
</dbReference>
<dbReference type="SUPFAM" id="SSF53067">
    <property type="entry name" value="Actin-like ATPase domain"/>
    <property type="match status" value="1"/>
</dbReference>
<evidence type="ECO:0000259" key="2">
    <source>
        <dbReference type="Pfam" id="PF02543"/>
    </source>
</evidence>
<comment type="similarity">
    <text evidence="1">Belongs to the NodU/CmcH family.</text>
</comment>
<organism evidence="4 5">
    <name type="scientific">Pseudoalteromonas aurantia 208</name>
    <dbReference type="NCBI Taxonomy" id="1314867"/>
    <lineage>
        <taxon>Bacteria</taxon>
        <taxon>Pseudomonadati</taxon>
        <taxon>Pseudomonadota</taxon>
        <taxon>Gammaproteobacteria</taxon>
        <taxon>Alteromonadales</taxon>
        <taxon>Pseudoalteromonadaceae</taxon>
        <taxon>Pseudoalteromonas</taxon>
    </lineage>
</organism>
<dbReference type="Gene3D" id="3.90.870.20">
    <property type="entry name" value="Carbamoyltransferase, C-terminal domain"/>
    <property type="match status" value="1"/>
</dbReference>
<dbReference type="Gene3D" id="3.30.420.40">
    <property type="match status" value="2"/>
</dbReference>
<feature type="domain" description="Carbamoyltransferase" evidence="2">
    <location>
        <begin position="10"/>
        <end position="347"/>
    </location>
</feature>
<dbReference type="CDD" id="cd24098">
    <property type="entry name" value="ASKHA_NBD_TobZ_N"/>
    <property type="match status" value="1"/>
</dbReference>
<accession>A0ABR9EH82</accession>
<dbReference type="InterPro" id="IPR003696">
    <property type="entry name" value="Carbtransf_dom"/>
</dbReference>
<dbReference type="Proteomes" id="UP000615755">
    <property type="component" value="Unassembled WGS sequence"/>
</dbReference>
<dbReference type="InterPro" id="IPR051338">
    <property type="entry name" value="NodU/CmcH_Carbamoyltrnsfr"/>
</dbReference>
<evidence type="ECO:0000313" key="4">
    <source>
        <dbReference type="EMBL" id="MBE0370345.1"/>
    </source>
</evidence>